<proteinExistence type="predicted"/>
<organism evidence="1 2">
    <name type="scientific">Candidatus Ozemobacter sibiricus</name>
    <dbReference type="NCBI Taxonomy" id="2268124"/>
    <lineage>
        <taxon>Bacteria</taxon>
        <taxon>Candidatus Ozemobacteria</taxon>
        <taxon>Candidatus Ozemobacterales</taxon>
        <taxon>Candidatus Ozemobacteraceae</taxon>
        <taxon>Candidatus Ozemobacter</taxon>
    </lineage>
</organism>
<gene>
    <name evidence="1" type="ORF">OZSIB_2255</name>
</gene>
<accession>A0A367ZTL1</accession>
<dbReference type="Proteomes" id="UP000252355">
    <property type="component" value="Unassembled WGS sequence"/>
</dbReference>
<dbReference type="AlphaFoldDB" id="A0A367ZTL1"/>
<comment type="caution">
    <text evidence="1">The sequence shown here is derived from an EMBL/GenBank/DDBJ whole genome shotgun (WGS) entry which is preliminary data.</text>
</comment>
<evidence type="ECO:0000313" key="2">
    <source>
        <dbReference type="Proteomes" id="UP000252355"/>
    </source>
</evidence>
<reference evidence="1 2" key="1">
    <citation type="submission" date="2018-05" db="EMBL/GenBank/DDBJ databases">
        <title>A metagenomic window into the 2 km-deep terrestrial subsurface aquifer revealed taxonomically and functionally diverse microbial community comprising novel uncultured bacterial lineages.</title>
        <authorList>
            <person name="Kadnikov V.V."/>
            <person name="Mardanov A.V."/>
            <person name="Beletsky A.V."/>
            <person name="Banks D."/>
            <person name="Pimenov N.V."/>
            <person name="Frank Y.A."/>
            <person name="Karnachuk O.V."/>
            <person name="Ravin N.V."/>
        </authorList>
    </citation>
    <scope>NUCLEOTIDE SEQUENCE [LARGE SCALE GENOMIC DNA]</scope>
    <source>
        <strain evidence="1">BY5</strain>
    </source>
</reference>
<dbReference type="EMBL" id="QOQW01000002">
    <property type="protein sequence ID" value="RCK81386.1"/>
    <property type="molecule type" value="Genomic_DNA"/>
</dbReference>
<sequence length="140" mass="15883">MNDKINAIREVLRVIPELKTRFGVKRNPQENDPLLFVGVTDSAAIKEIAPLVETFFGKPYKPPGETAFLMNLFDHFVKEVGGVRREQTLFRKEISKGLNLFCAFWPWASDPTKTSVRIGLLCAEEDEEKALTPSVKDAFR</sequence>
<name>A0A367ZTL1_9BACT</name>
<protein>
    <submittedName>
        <fullName evidence="1">Uncharacterized protein</fullName>
    </submittedName>
</protein>
<evidence type="ECO:0000313" key="1">
    <source>
        <dbReference type="EMBL" id="RCK81386.1"/>
    </source>
</evidence>